<feature type="coiled-coil region" evidence="1">
    <location>
        <begin position="111"/>
        <end position="138"/>
    </location>
</feature>
<dbReference type="AlphaFoldDB" id="A0A8S1RGA3"/>
<protein>
    <submittedName>
        <fullName evidence="3">Uncharacterized protein</fullName>
    </submittedName>
</protein>
<reference evidence="3" key="1">
    <citation type="submission" date="2021-01" db="EMBL/GenBank/DDBJ databases">
        <authorList>
            <consortium name="Genoscope - CEA"/>
            <person name="William W."/>
        </authorList>
    </citation>
    <scope>NUCLEOTIDE SEQUENCE</scope>
</reference>
<dbReference type="Proteomes" id="UP000692954">
    <property type="component" value="Unassembled WGS sequence"/>
</dbReference>
<proteinExistence type="predicted"/>
<keyword evidence="1" id="KW-0175">Coiled coil</keyword>
<dbReference type="EMBL" id="CAJJDN010000170">
    <property type="protein sequence ID" value="CAD8126747.1"/>
    <property type="molecule type" value="Genomic_DNA"/>
</dbReference>
<sequence length="274" mass="32361">MNKTPSQLFRSQTSQNLIQSYSNKQGEDCSKNSQIQTQPKLSIEQLKNNLTNRQTCNASQMGNENQLVYQLFELQQKVRDCEKKFIKKELFLQEQILQAQKNFEKKLNLTKLKYQIQIEDLNSELKMKDEEIYSLNLQIQSSSLNKIGEQIFLSFQKQKSINSEYPYSQNSLKKFQFQMSTKSLNSSRKERVGKHKKELNQFRMQKSEFADKFENEKHKIESDLEILKNKKLILQGQLDYKKIKSQDQQKYKSKTKINKQSSSSSFGEEYLSVK</sequence>
<gene>
    <name evidence="3" type="ORF">PSON_ATCC_30995.1.T1700045</name>
</gene>
<comment type="caution">
    <text evidence="3">The sequence shown here is derived from an EMBL/GenBank/DDBJ whole genome shotgun (WGS) entry which is preliminary data.</text>
</comment>
<keyword evidence="4" id="KW-1185">Reference proteome</keyword>
<name>A0A8S1RGA3_9CILI</name>
<feature type="region of interest" description="Disordered" evidence="2">
    <location>
        <begin position="244"/>
        <end position="274"/>
    </location>
</feature>
<accession>A0A8S1RGA3</accession>
<evidence type="ECO:0000313" key="3">
    <source>
        <dbReference type="EMBL" id="CAD8126747.1"/>
    </source>
</evidence>
<evidence type="ECO:0000256" key="2">
    <source>
        <dbReference type="SAM" id="MobiDB-lite"/>
    </source>
</evidence>
<evidence type="ECO:0000256" key="1">
    <source>
        <dbReference type="SAM" id="Coils"/>
    </source>
</evidence>
<organism evidence="3 4">
    <name type="scientific">Paramecium sonneborni</name>
    <dbReference type="NCBI Taxonomy" id="65129"/>
    <lineage>
        <taxon>Eukaryota</taxon>
        <taxon>Sar</taxon>
        <taxon>Alveolata</taxon>
        <taxon>Ciliophora</taxon>
        <taxon>Intramacronucleata</taxon>
        <taxon>Oligohymenophorea</taxon>
        <taxon>Peniculida</taxon>
        <taxon>Parameciidae</taxon>
        <taxon>Paramecium</taxon>
    </lineage>
</organism>
<evidence type="ECO:0000313" key="4">
    <source>
        <dbReference type="Proteomes" id="UP000692954"/>
    </source>
</evidence>